<evidence type="ECO:0000256" key="5">
    <source>
        <dbReference type="ARBA" id="ARBA00022692"/>
    </source>
</evidence>
<dbReference type="InterPro" id="IPR010771">
    <property type="entry name" value="IgaA"/>
</dbReference>
<comment type="caution">
    <text evidence="9">The sequence shown here is derived from an EMBL/GenBank/DDBJ whole genome shotgun (WGS) entry which is preliminary data.</text>
</comment>
<keyword evidence="3" id="KW-1003">Cell membrane</keyword>
<evidence type="ECO:0000256" key="7">
    <source>
        <dbReference type="ARBA" id="ARBA00023136"/>
    </source>
</evidence>
<evidence type="ECO:0000256" key="4">
    <source>
        <dbReference type="ARBA" id="ARBA00022519"/>
    </source>
</evidence>
<organism evidence="9 10">
    <name type="scientific">Edwardsiella tarda ATCC 23685</name>
    <dbReference type="NCBI Taxonomy" id="500638"/>
    <lineage>
        <taxon>Bacteria</taxon>
        <taxon>Pseudomonadati</taxon>
        <taxon>Pseudomonadota</taxon>
        <taxon>Gammaproteobacteria</taxon>
        <taxon>Enterobacterales</taxon>
        <taxon>Hafniaceae</taxon>
        <taxon>Edwardsiella</taxon>
    </lineage>
</organism>
<feature type="non-terminal residue" evidence="9">
    <location>
        <position position="129"/>
    </location>
</feature>
<keyword evidence="4" id="KW-0997">Cell inner membrane</keyword>
<keyword evidence="6 8" id="KW-1133">Transmembrane helix</keyword>
<keyword evidence="7 8" id="KW-0472">Membrane</keyword>
<protein>
    <submittedName>
        <fullName evidence="9">Uncharacterized protein</fullName>
    </submittedName>
</protein>
<evidence type="ECO:0000256" key="8">
    <source>
        <dbReference type="SAM" id="Phobius"/>
    </source>
</evidence>
<evidence type="ECO:0000256" key="3">
    <source>
        <dbReference type="ARBA" id="ARBA00022475"/>
    </source>
</evidence>
<dbReference type="Pfam" id="PF07095">
    <property type="entry name" value="IgaA"/>
    <property type="match status" value="1"/>
</dbReference>
<dbReference type="HOGENOM" id="CLU_1953326_0_0_6"/>
<dbReference type="EMBL" id="ADGK01000288">
    <property type="protein sequence ID" value="EFE21364.1"/>
    <property type="molecule type" value="Genomic_DNA"/>
</dbReference>
<evidence type="ECO:0000256" key="6">
    <source>
        <dbReference type="ARBA" id="ARBA00022989"/>
    </source>
</evidence>
<name>D4FA84_EDWTA</name>
<evidence type="ECO:0000256" key="1">
    <source>
        <dbReference type="ARBA" id="ARBA00004429"/>
    </source>
</evidence>
<evidence type="ECO:0000313" key="9">
    <source>
        <dbReference type="EMBL" id="EFE21364.1"/>
    </source>
</evidence>
<comment type="similarity">
    <text evidence="2">Belongs to the IgaA family.</text>
</comment>
<comment type="subcellular location">
    <subcellularLocation>
        <location evidence="1">Cell inner membrane</location>
        <topology evidence="1">Multi-pass membrane protein</topology>
    </subcellularLocation>
</comment>
<accession>D4FA84</accession>
<dbReference type="AlphaFoldDB" id="D4FA84"/>
<feature type="transmembrane region" description="Helical" evidence="8">
    <location>
        <begin position="35"/>
        <end position="59"/>
    </location>
</feature>
<sequence length="129" mass="14489">MFQRGRGRWALRTIVVTGFDETCAGWLYGDHREGVGMNASITTLLYLLPTAVIIGYIYWYTIKRASRLSASFPFVKTKQRKLQPAEQQAISAYLHGLDAAAQHADPGLARLHQRLMPQGDRVYAVTHAI</sequence>
<dbReference type="GO" id="GO:0005886">
    <property type="term" value="C:plasma membrane"/>
    <property type="evidence" value="ECO:0007669"/>
    <property type="project" value="UniProtKB-SubCell"/>
</dbReference>
<evidence type="ECO:0000313" key="10">
    <source>
        <dbReference type="Proteomes" id="UP000003692"/>
    </source>
</evidence>
<reference evidence="9 10" key="1">
    <citation type="submission" date="2010-02" db="EMBL/GenBank/DDBJ databases">
        <authorList>
            <person name="Weinstock G."/>
            <person name="Sodergren E."/>
            <person name="Clifton S."/>
            <person name="Fulton L."/>
            <person name="Fulton B."/>
            <person name="Courtney L."/>
            <person name="Fronick C."/>
            <person name="Harrison M."/>
            <person name="Strong C."/>
            <person name="Farmer C."/>
            <person name="Delahaunty K."/>
            <person name="Markovic C."/>
            <person name="Hall O."/>
            <person name="Minx P."/>
            <person name="Tomlinson C."/>
            <person name="Mitreva M."/>
            <person name="Nelson J."/>
            <person name="Hou S."/>
            <person name="Wollam A."/>
            <person name="Pepin K.H."/>
            <person name="Johnson M."/>
            <person name="Bhonagiri V."/>
            <person name="Zhang X."/>
            <person name="Suruliraj S."/>
            <person name="Warren W."/>
            <person name="Chinwalla A."/>
            <person name="Mardis E.R."/>
            <person name="Wilson R.K."/>
        </authorList>
    </citation>
    <scope>NUCLEOTIDE SEQUENCE [LARGE SCALE GENOMIC DNA]</scope>
    <source>
        <strain evidence="9 10">ATCC 23685</strain>
    </source>
</reference>
<evidence type="ECO:0000256" key="2">
    <source>
        <dbReference type="ARBA" id="ARBA00009494"/>
    </source>
</evidence>
<keyword evidence="5 8" id="KW-0812">Transmembrane</keyword>
<gene>
    <name evidence="9" type="ORF">EDWATA_03702</name>
</gene>
<proteinExistence type="inferred from homology"/>
<dbReference type="Proteomes" id="UP000003692">
    <property type="component" value="Unassembled WGS sequence"/>
</dbReference>